<evidence type="ECO:0000313" key="11">
    <source>
        <dbReference type="Proteomes" id="UP000664601"/>
    </source>
</evidence>
<feature type="domain" description="ACT" evidence="9">
    <location>
        <begin position="10"/>
        <end position="84"/>
    </location>
</feature>
<evidence type="ECO:0000256" key="5">
    <source>
        <dbReference type="ARBA" id="ARBA00022605"/>
    </source>
</evidence>
<evidence type="ECO:0000256" key="6">
    <source>
        <dbReference type="ARBA" id="ARBA00023304"/>
    </source>
</evidence>
<accession>A0ABS3LGE8</accession>
<dbReference type="InterPro" id="IPR004789">
    <property type="entry name" value="Acetalactate_synth_ssu"/>
</dbReference>
<sequence length="168" mass="18646">MEKTNVKKRWLSVYVENEVGVLARVAGLFSGKLYNLNSLTVGETEQTDTSRMTISLVSDDRTFEQVKHQLNNMVEVIQVLDYTDKPFCSKEVMYIKVTSNPQAEGELAKLAEKFVIAVIDRSAEELLVESLADETTTDTLIGEMQRIFPAGIEVVRGGSVAIAKLAKT</sequence>
<comment type="catalytic activity">
    <reaction evidence="7 8">
        <text>2 pyruvate + H(+) = (2S)-2-acetolactate + CO2</text>
        <dbReference type="Rhea" id="RHEA:25249"/>
        <dbReference type="ChEBI" id="CHEBI:15361"/>
        <dbReference type="ChEBI" id="CHEBI:15378"/>
        <dbReference type="ChEBI" id="CHEBI:16526"/>
        <dbReference type="ChEBI" id="CHEBI:58476"/>
        <dbReference type="EC" id="2.2.1.6"/>
    </reaction>
</comment>
<keyword evidence="11" id="KW-1185">Reference proteome</keyword>
<evidence type="ECO:0000256" key="2">
    <source>
        <dbReference type="ARBA" id="ARBA00005025"/>
    </source>
</evidence>
<dbReference type="NCBIfam" id="NF008864">
    <property type="entry name" value="PRK11895.1"/>
    <property type="match status" value="1"/>
</dbReference>
<dbReference type="PROSITE" id="PS51671">
    <property type="entry name" value="ACT"/>
    <property type="match status" value="1"/>
</dbReference>
<dbReference type="Pfam" id="PF22629">
    <property type="entry name" value="ACT_AHAS_ss"/>
    <property type="match status" value="1"/>
</dbReference>
<comment type="pathway">
    <text evidence="2 8">Amino-acid biosynthesis; L-valine biosynthesis; L-valine from pyruvate: step 1/4.</text>
</comment>
<reference evidence="10 11" key="1">
    <citation type="submission" date="2021-03" db="EMBL/GenBank/DDBJ databases">
        <title>Enterococcal diversity collection.</title>
        <authorList>
            <person name="Gilmore M.S."/>
            <person name="Schwartzman J."/>
            <person name="Van Tyne D."/>
            <person name="Martin M."/>
            <person name="Earl A.M."/>
            <person name="Manson A.L."/>
            <person name="Straub T."/>
            <person name="Salamzade R."/>
            <person name="Saavedra J."/>
            <person name="Lebreton F."/>
            <person name="Prichula J."/>
            <person name="Schaufler K."/>
            <person name="Gaca A."/>
            <person name="Sgardioli B."/>
            <person name="Wagenaar J."/>
            <person name="Strong T."/>
        </authorList>
    </citation>
    <scope>NUCLEOTIDE SEQUENCE [LARGE SCALE GENOMIC DNA]</scope>
    <source>
        <strain evidence="10 11">669A</strain>
    </source>
</reference>
<proteinExistence type="inferred from homology"/>
<evidence type="ECO:0000256" key="7">
    <source>
        <dbReference type="ARBA" id="ARBA00048670"/>
    </source>
</evidence>
<keyword evidence="8 10" id="KW-0808">Transferase</keyword>
<organism evidence="10 11">
    <name type="scientific">Candidatus Enterococcus moelleringii</name>
    <dbReference type="NCBI Taxonomy" id="2815325"/>
    <lineage>
        <taxon>Bacteria</taxon>
        <taxon>Bacillati</taxon>
        <taxon>Bacillota</taxon>
        <taxon>Bacilli</taxon>
        <taxon>Lactobacillales</taxon>
        <taxon>Enterococcaceae</taxon>
        <taxon>Enterococcus</taxon>
    </lineage>
</organism>
<dbReference type="PANTHER" id="PTHR30239:SF0">
    <property type="entry name" value="ACETOLACTATE SYNTHASE SMALL SUBUNIT 1, CHLOROPLASTIC"/>
    <property type="match status" value="1"/>
</dbReference>
<dbReference type="InterPro" id="IPR027271">
    <property type="entry name" value="Acetolactate_synth/TF_NikR_C"/>
</dbReference>
<dbReference type="InterPro" id="IPR002912">
    <property type="entry name" value="ACT_dom"/>
</dbReference>
<evidence type="ECO:0000256" key="8">
    <source>
        <dbReference type="RuleBase" id="RU368092"/>
    </source>
</evidence>
<dbReference type="Proteomes" id="UP000664601">
    <property type="component" value="Unassembled WGS sequence"/>
</dbReference>
<dbReference type="Pfam" id="PF10369">
    <property type="entry name" value="ALS_ss_C"/>
    <property type="match status" value="1"/>
</dbReference>
<evidence type="ECO:0000256" key="4">
    <source>
        <dbReference type="ARBA" id="ARBA00011744"/>
    </source>
</evidence>
<evidence type="ECO:0000256" key="3">
    <source>
        <dbReference type="ARBA" id="ARBA00006341"/>
    </source>
</evidence>
<evidence type="ECO:0000313" key="10">
    <source>
        <dbReference type="EMBL" id="MBO1308722.1"/>
    </source>
</evidence>
<dbReference type="InterPro" id="IPR039557">
    <property type="entry name" value="AHAS_ACT"/>
</dbReference>
<dbReference type="PANTHER" id="PTHR30239">
    <property type="entry name" value="ACETOLACTATE SYNTHASE SMALL SUBUNIT"/>
    <property type="match status" value="1"/>
</dbReference>
<dbReference type="NCBIfam" id="TIGR00119">
    <property type="entry name" value="acolac_sm"/>
    <property type="match status" value="1"/>
</dbReference>
<dbReference type="GO" id="GO:0003984">
    <property type="term" value="F:acetolactate synthase activity"/>
    <property type="evidence" value="ECO:0007669"/>
    <property type="project" value="UniProtKB-EC"/>
</dbReference>
<gene>
    <name evidence="10" type="primary">ilvN</name>
    <name evidence="10" type="ORF">JZO70_21290</name>
</gene>
<comment type="function">
    <text evidence="8">Catalyzes the conversion of 2 pyruvate molecules into acetolactate in the first common step of the biosynthetic pathway of the branched-amino acids such as leucine, isoleucine, and valine.</text>
</comment>
<dbReference type="SUPFAM" id="SSF55021">
    <property type="entry name" value="ACT-like"/>
    <property type="match status" value="2"/>
</dbReference>
<keyword evidence="6 8" id="KW-0100">Branched-chain amino acid biosynthesis</keyword>
<evidence type="ECO:0000256" key="1">
    <source>
        <dbReference type="ARBA" id="ARBA00004974"/>
    </source>
</evidence>
<dbReference type="Gene3D" id="3.30.70.1150">
    <property type="entry name" value="ACT-like. Chain A, domain 2"/>
    <property type="match status" value="1"/>
</dbReference>
<dbReference type="Gene3D" id="3.30.70.260">
    <property type="match status" value="1"/>
</dbReference>
<comment type="similarity">
    <text evidence="3 8">Belongs to the acetolactate synthase small subunit family.</text>
</comment>
<dbReference type="InterPro" id="IPR019455">
    <property type="entry name" value="Acetolactate_synth_ssu_C"/>
</dbReference>
<dbReference type="CDD" id="cd04878">
    <property type="entry name" value="ACT_AHAS"/>
    <property type="match status" value="1"/>
</dbReference>
<evidence type="ECO:0000259" key="9">
    <source>
        <dbReference type="PROSITE" id="PS51671"/>
    </source>
</evidence>
<comment type="subunit">
    <text evidence="4 8">Dimer of large and small chains.</text>
</comment>
<dbReference type="EMBL" id="JAFREM010000041">
    <property type="protein sequence ID" value="MBO1308722.1"/>
    <property type="molecule type" value="Genomic_DNA"/>
</dbReference>
<name>A0ABS3LGE8_9ENTE</name>
<dbReference type="InterPro" id="IPR054480">
    <property type="entry name" value="AHAS_small-like_ACT"/>
</dbReference>
<comment type="caution">
    <text evidence="10">The sequence shown here is derived from an EMBL/GenBank/DDBJ whole genome shotgun (WGS) entry which is preliminary data.</text>
</comment>
<keyword evidence="5 8" id="KW-0028">Amino-acid biosynthesis</keyword>
<protein>
    <recommendedName>
        <fullName evidence="8">Acetolactate synthase small subunit</fullName>
        <shortName evidence="8">AHAS</shortName>
        <shortName evidence="8">ALS</shortName>
        <ecNumber evidence="8">2.2.1.6</ecNumber>
    </recommendedName>
    <alternativeName>
        <fullName evidence="8">Acetohydroxy-acid synthase small subunit</fullName>
    </alternativeName>
</protein>
<comment type="pathway">
    <text evidence="1 8">Amino-acid biosynthesis; L-isoleucine biosynthesis; L-isoleucine from 2-oxobutanoate: step 1/4.</text>
</comment>
<dbReference type="InterPro" id="IPR045865">
    <property type="entry name" value="ACT-like_dom_sf"/>
</dbReference>
<dbReference type="EC" id="2.2.1.6" evidence="8"/>